<name>A0A6L2NSN3_TANCI</name>
<comment type="caution">
    <text evidence="2">The sequence shown here is derived from an EMBL/GenBank/DDBJ whole genome shotgun (WGS) entry which is preliminary data.</text>
</comment>
<dbReference type="AlphaFoldDB" id="A0A6L2NSN3"/>
<reference evidence="2" key="1">
    <citation type="journal article" date="2019" name="Sci. Rep.">
        <title>Draft genome of Tanacetum cinerariifolium, the natural source of mosquito coil.</title>
        <authorList>
            <person name="Yamashiro T."/>
            <person name="Shiraishi A."/>
            <person name="Satake H."/>
            <person name="Nakayama K."/>
        </authorList>
    </citation>
    <scope>NUCLEOTIDE SEQUENCE</scope>
</reference>
<evidence type="ECO:0000313" key="2">
    <source>
        <dbReference type="EMBL" id="GEU87595.1"/>
    </source>
</evidence>
<protein>
    <submittedName>
        <fullName evidence="2">Uncharacterized protein</fullName>
    </submittedName>
</protein>
<organism evidence="2">
    <name type="scientific">Tanacetum cinerariifolium</name>
    <name type="common">Dalmatian daisy</name>
    <name type="synonym">Chrysanthemum cinerariifolium</name>
    <dbReference type="NCBI Taxonomy" id="118510"/>
    <lineage>
        <taxon>Eukaryota</taxon>
        <taxon>Viridiplantae</taxon>
        <taxon>Streptophyta</taxon>
        <taxon>Embryophyta</taxon>
        <taxon>Tracheophyta</taxon>
        <taxon>Spermatophyta</taxon>
        <taxon>Magnoliopsida</taxon>
        <taxon>eudicotyledons</taxon>
        <taxon>Gunneridae</taxon>
        <taxon>Pentapetalae</taxon>
        <taxon>asterids</taxon>
        <taxon>campanulids</taxon>
        <taxon>Asterales</taxon>
        <taxon>Asteraceae</taxon>
        <taxon>Asteroideae</taxon>
        <taxon>Anthemideae</taxon>
        <taxon>Anthemidinae</taxon>
        <taxon>Tanacetum</taxon>
    </lineage>
</organism>
<feature type="region of interest" description="Disordered" evidence="1">
    <location>
        <begin position="54"/>
        <end position="102"/>
    </location>
</feature>
<accession>A0A6L2NSN3</accession>
<proteinExistence type="predicted"/>
<gene>
    <name evidence="2" type="ORF">Tci_059573</name>
</gene>
<dbReference type="EMBL" id="BKCJ010009573">
    <property type="protein sequence ID" value="GEU87595.1"/>
    <property type="molecule type" value="Genomic_DNA"/>
</dbReference>
<sequence>MGQKRGKNPIKEDESEVSVDVSESIVDKSCRNHHKFLVFLHTCILCSKHSNTNRPYCNDNENHHRIHFRQPKTTPANRRSTGKPASGGNPPKQSPDPTRVIPFNATGDTYLGYVFPLPFLSSTVP</sequence>
<evidence type="ECO:0000256" key="1">
    <source>
        <dbReference type="SAM" id="MobiDB-lite"/>
    </source>
</evidence>